<keyword evidence="6 13" id="KW-0812">Transmembrane</keyword>
<protein>
    <submittedName>
        <fullName evidence="15">Cytochrome b561</fullName>
    </submittedName>
</protein>
<evidence type="ECO:0000256" key="6">
    <source>
        <dbReference type="ARBA" id="ARBA00022692"/>
    </source>
</evidence>
<evidence type="ECO:0000256" key="4">
    <source>
        <dbReference type="ARBA" id="ARBA00022475"/>
    </source>
</evidence>
<dbReference type="GO" id="GO:0046872">
    <property type="term" value="F:metal ion binding"/>
    <property type="evidence" value="ECO:0007669"/>
    <property type="project" value="UniProtKB-KW"/>
</dbReference>
<evidence type="ECO:0000256" key="8">
    <source>
        <dbReference type="ARBA" id="ARBA00022982"/>
    </source>
</evidence>
<dbReference type="Gene3D" id="1.20.950.20">
    <property type="entry name" value="Transmembrane di-heme cytochromes, Chain C"/>
    <property type="match status" value="2"/>
</dbReference>
<feature type="domain" description="Cytochrome b561 bacterial/Ni-hydrogenase" evidence="14">
    <location>
        <begin position="9"/>
        <end position="177"/>
    </location>
</feature>
<feature type="transmembrane region" description="Helical" evidence="13">
    <location>
        <begin position="12"/>
        <end position="34"/>
    </location>
</feature>
<keyword evidence="7" id="KW-0479">Metal-binding</keyword>
<evidence type="ECO:0000256" key="7">
    <source>
        <dbReference type="ARBA" id="ARBA00022723"/>
    </source>
</evidence>
<reference evidence="16" key="1">
    <citation type="submission" date="2016-10" db="EMBL/GenBank/DDBJ databases">
        <authorList>
            <person name="Varghese N."/>
            <person name="Submissions S."/>
        </authorList>
    </citation>
    <scope>NUCLEOTIDE SEQUENCE [LARGE SCALE GENOMIC DNA]</scope>
    <source>
        <strain evidence="16">CGMCC 1.10824</strain>
    </source>
</reference>
<keyword evidence="8" id="KW-0249">Electron transport</keyword>
<evidence type="ECO:0000256" key="2">
    <source>
        <dbReference type="ARBA" id="ARBA00004651"/>
    </source>
</evidence>
<evidence type="ECO:0000259" key="14">
    <source>
        <dbReference type="Pfam" id="PF01292"/>
    </source>
</evidence>
<keyword evidence="4" id="KW-1003">Cell membrane</keyword>
<dbReference type="InterPro" id="IPR011577">
    <property type="entry name" value="Cyt_b561_bac/Ni-Hgenase"/>
</dbReference>
<keyword evidence="16" id="KW-1185">Reference proteome</keyword>
<keyword evidence="9 13" id="KW-1133">Transmembrane helix</keyword>
<comment type="subcellular location">
    <subcellularLocation>
        <location evidence="2">Cell membrane</location>
        <topology evidence="2">Multi-pass membrane protein</topology>
    </subcellularLocation>
</comment>
<keyword evidence="5" id="KW-0349">Heme</keyword>
<feature type="transmembrane region" description="Helical" evidence="13">
    <location>
        <begin position="54"/>
        <end position="71"/>
    </location>
</feature>
<dbReference type="InterPro" id="IPR016174">
    <property type="entry name" value="Di-haem_cyt_TM"/>
</dbReference>
<gene>
    <name evidence="15" type="ORF">SAMN02927930_01480</name>
</gene>
<evidence type="ECO:0000256" key="13">
    <source>
        <dbReference type="SAM" id="Phobius"/>
    </source>
</evidence>
<dbReference type="Pfam" id="PF01292">
    <property type="entry name" value="Ni_hydr_CYTB"/>
    <property type="match status" value="1"/>
</dbReference>
<evidence type="ECO:0000256" key="5">
    <source>
        <dbReference type="ARBA" id="ARBA00022617"/>
    </source>
</evidence>
<comment type="cofactor">
    <cofactor evidence="1">
        <name>heme b</name>
        <dbReference type="ChEBI" id="CHEBI:60344"/>
    </cofactor>
</comment>
<dbReference type="GO" id="GO:0005886">
    <property type="term" value="C:plasma membrane"/>
    <property type="evidence" value="ECO:0007669"/>
    <property type="project" value="UniProtKB-SubCell"/>
</dbReference>
<dbReference type="RefSeq" id="WP_092593249.1">
    <property type="nucleotide sequence ID" value="NZ_FMXN01000008.1"/>
</dbReference>
<organism evidence="15 16">
    <name type="scientific">Pseudidiomarina indica</name>
    <dbReference type="NCBI Taxonomy" id="1159017"/>
    <lineage>
        <taxon>Bacteria</taxon>
        <taxon>Pseudomonadati</taxon>
        <taxon>Pseudomonadota</taxon>
        <taxon>Gammaproteobacteria</taxon>
        <taxon>Alteromonadales</taxon>
        <taxon>Idiomarinaceae</taxon>
        <taxon>Pseudidiomarina</taxon>
    </lineage>
</organism>
<evidence type="ECO:0000313" key="16">
    <source>
        <dbReference type="Proteomes" id="UP000199626"/>
    </source>
</evidence>
<keyword evidence="11 13" id="KW-0472">Membrane</keyword>
<evidence type="ECO:0000256" key="1">
    <source>
        <dbReference type="ARBA" id="ARBA00001970"/>
    </source>
</evidence>
<name>A0A1G6D2F6_9GAMM</name>
<evidence type="ECO:0000256" key="11">
    <source>
        <dbReference type="ARBA" id="ARBA00023136"/>
    </source>
</evidence>
<evidence type="ECO:0000256" key="9">
    <source>
        <dbReference type="ARBA" id="ARBA00022989"/>
    </source>
</evidence>
<dbReference type="EMBL" id="FMXN01000008">
    <property type="protein sequence ID" value="SDB39095.1"/>
    <property type="molecule type" value="Genomic_DNA"/>
</dbReference>
<evidence type="ECO:0000313" key="15">
    <source>
        <dbReference type="EMBL" id="SDB39095.1"/>
    </source>
</evidence>
<dbReference type="GO" id="GO:0009055">
    <property type="term" value="F:electron transfer activity"/>
    <property type="evidence" value="ECO:0007669"/>
    <property type="project" value="InterPro"/>
</dbReference>
<keyword evidence="10" id="KW-0408">Iron</keyword>
<dbReference type="PANTHER" id="PTHR30529">
    <property type="entry name" value="CYTOCHROME B561"/>
    <property type="match status" value="1"/>
</dbReference>
<dbReference type="Proteomes" id="UP000199626">
    <property type="component" value="Unassembled WGS sequence"/>
</dbReference>
<dbReference type="OrthoDB" id="9793784at2"/>
<comment type="similarity">
    <text evidence="12">Belongs to the cytochrome b561 family.</text>
</comment>
<dbReference type="PANTHER" id="PTHR30529:SF1">
    <property type="entry name" value="CYTOCHROME B561 HOMOLOG 2"/>
    <property type="match status" value="1"/>
</dbReference>
<dbReference type="GO" id="GO:0022904">
    <property type="term" value="P:respiratory electron transport chain"/>
    <property type="evidence" value="ECO:0007669"/>
    <property type="project" value="InterPro"/>
</dbReference>
<dbReference type="GO" id="GO:0020037">
    <property type="term" value="F:heme binding"/>
    <property type="evidence" value="ECO:0007669"/>
    <property type="project" value="TreeGrafter"/>
</dbReference>
<feature type="transmembrane region" description="Helical" evidence="13">
    <location>
        <begin position="141"/>
        <end position="161"/>
    </location>
</feature>
<sequence>MLKNTRFSYGWISIAIHWITALLVAGLFILGYWMLTLGYYDSWYRLGPWWHKSVGLTLLALTVFRLIWSLLTPKPKALGTPLEKVGARLGHALIYGLLFVTMVSGYLISTADGRGISVFDWFEVPALITGIPQQEDIAGVIHWYAALALFIVAVGHGLAAIKHHVVNRDSTLRRMVRPLPQPHDE</sequence>
<proteinExistence type="inferred from homology"/>
<dbReference type="InterPro" id="IPR052168">
    <property type="entry name" value="Cytochrome_b561_oxidase"/>
</dbReference>
<evidence type="ECO:0000256" key="10">
    <source>
        <dbReference type="ARBA" id="ARBA00023004"/>
    </source>
</evidence>
<feature type="transmembrane region" description="Helical" evidence="13">
    <location>
        <begin position="92"/>
        <end position="109"/>
    </location>
</feature>
<evidence type="ECO:0000256" key="12">
    <source>
        <dbReference type="ARBA" id="ARBA00037975"/>
    </source>
</evidence>
<accession>A0A1G6D2F6</accession>
<dbReference type="SUPFAM" id="SSF81342">
    <property type="entry name" value="Transmembrane di-heme cytochromes"/>
    <property type="match status" value="1"/>
</dbReference>
<dbReference type="AlphaFoldDB" id="A0A1G6D2F6"/>
<evidence type="ECO:0000256" key="3">
    <source>
        <dbReference type="ARBA" id="ARBA00022448"/>
    </source>
</evidence>
<dbReference type="STRING" id="1159017.SAMN02927930_01480"/>
<keyword evidence="3" id="KW-0813">Transport</keyword>